<dbReference type="EMBL" id="CAXDID020000122">
    <property type="protein sequence ID" value="CAL6032262.1"/>
    <property type="molecule type" value="Genomic_DNA"/>
</dbReference>
<organism evidence="1">
    <name type="scientific">Hexamita inflata</name>
    <dbReference type="NCBI Taxonomy" id="28002"/>
    <lineage>
        <taxon>Eukaryota</taxon>
        <taxon>Metamonada</taxon>
        <taxon>Diplomonadida</taxon>
        <taxon>Hexamitidae</taxon>
        <taxon>Hexamitinae</taxon>
        <taxon>Hexamita</taxon>
    </lineage>
</organism>
<accession>A0AA86RDI9</accession>
<sequence>MQYQKGNQIIDTIQWMHNVADFIYNYKNTEEHSKNLLSSSLVMHLNLWTHSNQIFQISSKNGIMTANPLHQEDEQLVKAGEIFLLGLNDNSQFIKMEIGSQNAYETNINNNSFNQSKTQEALLGETQSILSQNTIGLVDQTTAIDVKSFTDAVVQPMKSLKEVSTSWERHLKTIQEIQYEDQFEVTEGFKQKKKLFGSLEAFKYLKDQDPEYGAVKMFKQLKQCIIDLCDMSVINQCCYKEEIMNILGSSEFDLDQLMLKPHVQLLERITRLHQIVLSFKNSNVKLFDFESLELHLNSKFSQTQYLLTSSRLKMINSITLLQYQQTYLVKQFCEAFNSQAMQ</sequence>
<name>A0AA86RDI9_9EUKA</name>
<reference evidence="1" key="1">
    <citation type="submission" date="2023-06" db="EMBL/GenBank/DDBJ databases">
        <authorList>
            <person name="Kurt Z."/>
        </authorList>
    </citation>
    <scope>NUCLEOTIDE SEQUENCE</scope>
</reference>
<keyword evidence="3" id="KW-1185">Reference proteome</keyword>
<dbReference type="AlphaFoldDB" id="A0AA86RDI9"/>
<evidence type="ECO:0000313" key="1">
    <source>
        <dbReference type="EMBL" id="CAI9970474.1"/>
    </source>
</evidence>
<dbReference type="Proteomes" id="UP001642409">
    <property type="component" value="Unassembled WGS sequence"/>
</dbReference>
<comment type="caution">
    <text evidence="1">The sequence shown here is derived from an EMBL/GenBank/DDBJ whole genome shotgun (WGS) entry which is preliminary data.</text>
</comment>
<gene>
    <name evidence="2" type="ORF">HINF_LOCUS34399</name>
    <name evidence="1" type="ORF">HINF_LOCUS58119</name>
</gene>
<evidence type="ECO:0000313" key="3">
    <source>
        <dbReference type="Proteomes" id="UP001642409"/>
    </source>
</evidence>
<reference evidence="2 3" key="2">
    <citation type="submission" date="2024-07" db="EMBL/GenBank/DDBJ databases">
        <authorList>
            <person name="Akdeniz Z."/>
        </authorList>
    </citation>
    <scope>NUCLEOTIDE SEQUENCE [LARGE SCALE GENOMIC DNA]</scope>
</reference>
<proteinExistence type="predicted"/>
<dbReference type="EMBL" id="CATOUU010001074">
    <property type="protein sequence ID" value="CAI9970474.1"/>
    <property type="molecule type" value="Genomic_DNA"/>
</dbReference>
<evidence type="ECO:0000313" key="2">
    <source>
        <dbReference type="EMBL" id="CAL6032262.1"/>
    </source>
</evidence>
<protein>
    <submittedName>
        <fullName evidence="1">Uncharacterized protein</fullName>
    </submittedName>
</protein>